<keyword evidence="3" id="KW-1185">Reference proteome</keyword>
<organism evidence="2 3">
    <name type="scientific">Hahella chejuensis (strain KCTC 2396)</name>
    <dbReference type="NCBI Taxonomy" id="349521"/>
    <lineage>
        <taxon>Bacteria</taxon>
        <taxon>Pseudomonadati</taxon>
        <taxon>Pseudomonadota</taxon>
        <taxon>Gammaproteobacteria</taxon>
        <taxon>Oceanospirillales</taxon>
        <taxon>Hahellaceae</taxon>
        <taxon>Hahella</taxon>
    </lineage>
</organism>
<dbReference type="OrthoDB" id="9814777at2"/>
<dbReference type="Gene3D" id="2.60.120.620">
    <property type="entry name" value="q2cbj1_9rhob like domain"/>
    <property type="match status" value="1"/>
</dbReference>
<dbReference type="InterPro" id="IPR008775">
    <property type="entry name" value="Phytyl_CoA_dOase-like"/>
</dbReference>
<comment type="cofactor">
    <cofactor evidence="1">
        <name>Fe(2+)</name>
        <dbReference type="ChEBI" id="CHEBI:29033"/>
    </cofactor>
</comment>
<gene>
    <name evidence="2" type="ordered locus">HCH_01677</name>
</gene>
<dbReference type="Pfam" id="PF05721">
    <property type="entry name" value="PhyH"/>
    <property type="match status" value="1"/>
</dbReference>
<reference evidence="2 3" key="1">
    <citation type="journal article" date="2005" name="Nucleic Acids Res.">
        <title>Genomic blueprint of Hahella chejuensis, a marine microbe producing an algicidal agent.</title>
        <authorList>
            <person name="Jeong H."/>
            <person name="Yim J.H."/>
            <person name="Lee C."/>
            <person name="Choi S.-H."/>
            <person name="Park Y.K."/>
            <person name="Yoon S.H."/>
            <person name="Hur C.-G."/>
            <person name="Kang H.-Y."/>
            <person name="Kim D."/>
            <person name="Lee H.H."/>
            <person name="Park K.H."/>
            <person name="Park S.-H."/>
            <person name="Park H.-S."/>
            <person name="Lee H.K."/>
            <person name="Oh T.K."/>
            <person name="Kim J.F."/>
        </authorList>
    </citation>
    <scope>NUCLEOTIDE SEQUENCE [LARGE SCALE GENOMIC DNA]</scope>
    <source>
        <strain evidence="2 3">KCTC 2396</strain>
    </source>
</reference>
<dbReference type="EMBL" id="CP000155">
    <property type="protein sequence ID" value="ABC28530.1"/>
    <property type="molecule type" value="Genomic_DNA"/>
</dbReference>
<dbReference type="eggNOG" id="COG5285">
    <property type="taxonomic scope" value="Bacteria"/>
</dbReference>
<dbReference type="STRING" id="349521.HCH_01677"/>
<dbReference type="AlphaFoldDB" id="Q2SLE4"/>
<dbReference type="PANTHER" id="PTHR20883">
    <property type="entry name" value="PHYTANOYL-COA DIOXYGENASE DOMAIN CONTAINING 1"/>
    <property type="match status" value="1"/>
</dbReference>
<dbReference type="HOGENOM" id="CLU_048953_8_1_6"/>
<accession>Q2SLE4</accession>
<dbReference type="SUPFAM" id="SSF51197">
    <property type="entry name" value="Clavaminate synthase-like"/>
    <property type="match status" value="1"/>
</dbReference>
<dbReference type="RefSeq" id="WP_011395602.1">
    <property type="nucleotide sequence ID" value="NC_007645.1"/>
</dbReference>
<proteinExistence type="predicted"/>
<sequence length="306" mass="35529">MFIAEYPLSEQERALLPSDEDVRFYQEHGWFMTGKVFTDEELDAFAQESRDYYAGKRDRRLPTMPSTLAYWTPEDGDVARNNDYVHYESDTFRRLLTKPIIGAIAARLAQTDEIRVWNSALITKPARGDFAAEGMFRPVVPWHKDAHYWSTCTSNNLLTAFINFYDCFEGMGALEMIDGSHRWREIDADDSVTRHFGRRSIDELQTMLEETAQLNGDTVRKIPMTSKRGHISFHNCHTFHGSAPNYSQIDRVSISLHLQDGGNRYKRHQMADGKPLKYNNDYFCRQNQNGDPDYADPDFCPQIWKE</sequence>
<protein>
    <submittedName>
        <fullName evidence="2">Probable deoxygenase</fullName>
    </submittedName>
</protein>
<evidence type="ECO:0000313" key="2">
    <source>
        <dbReference type="EMBL" id="ABC28530.1"/>
    </source>
</evidence>
<dbReference type="PANTHER" id="PTHR20883:SF48">
    <property type="entry name" value="ECTOINE DIOXYGENASE"/>
    <property type="match status" value="1"/>
</dbReference>
<evidence type="ECO:0000313" key="3">
    <source>
        <dbReference type="Proteomes" id="UP000000238"/>
    </source>
</evidence>
<dbReference type="Proteomes" id="UP000000238">
    <property type="component" value="Chromosome"/>
</dbReference>
<dbReference type="GO" id="GO:0005506">
    <property type="term" value="F:iron ion binding"/>
    <property type="evidence" value="ECO:0007669"/>
    <property type="project" value="UniProtKB-ARBA"/>
</dbReference>
<name>Q2SLE4_HAHCH</name>
<evidence type="ECO:0000256" key="1">
    <source>
        <dbReference type="ARBA" id="ARBA00001954"/>
    </source>
</evidence>
<dbReference type="GO" id="GO:0016706">
    <property type="term" value="F:2-oxoglutarate-dependent dioxygenase activity"/>
    <property type="evidence" value="ECO:0007669"/>
    <property type="project" value="UniProtKB-ARBA"/>
</dbReference>
<dbReference type="KEGG" id="hch:HCH_01677"/>